<dbReference type="CDD" id="cd07043">
    <property type="entry name" value="STAS_anti-anti-sigma_factors"/>
    <property type="match status" value="1"/>
</dbReference>
<dbReference type="STRING" id="869212.Turpa_0193"/>
<dbReference type="Pfam" id="PF01740">
    <property type="entry name" value="STAS"/>
    <property type="match status" value="1"/>
</dbReference>
<keyword evidence="3" id="KW-1185">Reference proteome</keyword>
<dbReference type="OrthoDB" id="9781333at2"/>
<dbReference type="GO" id="GO:0043856">
    <property type="term" value="F:anti-sigma factor antagonist activity"/>
    <property type="evidence" value="ECO:0007669"/>
    <property type="project" value="TreeGrafter"/>
</dbReference>
<dbReference type="PANTHER" id="PTHR33495">
    <property type="entry name" value="ANTI-SIGMA FACTOR ANTAGONIST TM_1081-RELATED-RELATED"/>
    <property type="match status" value="1"/>
</dbReference>
<evidence type="ECO:0000259" key="1">
    <source>
        <dbReference type="PROSITE" id="PS50801"/>
    </source>
</evidence>
<feature type="domain" description="STAS" evidence="1">
    <location>
        <begin position="25"/>
        <end position="123"/>
    </location>
</feature>
<evidence type="ECO:0000313" key="3">
    <source>
        <dbReference type="Proteomes" id="UP000006048"/>
    </source>
</evidence>
<dbReference type="KEGG" id="tpx:Turpa_0193"/>
<dbReference type="SUPFAM" id="SSF52091">
    <property type="entry name" value="SpoIIaa-like"/>
    <property type="match status" value="1"/>
</dbReference>
<dbReference type="Proteomes" id="UP000006048">
    <property type="component" value="Chromosome"/>
</dbReference>
<reference evidence="2 3" key="1">
    <citation type="submission" date="2012-06" db="EMBL/GenBank/DDBJ databases">
        <title>The complete chromosome of genome of Turneriella parva DSM 21527.</title>
        <authorList>
            <consortium name="US DOE Joint Genome Institute (JGI-PGF)"/>
            <person name="Lucas S."/>
            <person name="Han J."/>
            <person name="Lapidus A."/>
            <person name="Bruce D."/>
            <person name="Goodwin L."/>
            <person name="Pitluck S."/>
            <person name="Peters L."/>
            <person name="Kyrpides N."/>
            <person name="Mavromatis K."/>
            <person name="Ivanova N."/>
            <person name="Mikhailova N."/>
            <person name="Chertkov O."/>
            <person name="Detter J.C."/>
            <person name="Tapia R."/>
            <person name="Han C."/>
            <person name="Land M."/>
            <person name="Hauser L."/>
            <person name="Markowitz V."/>
            <person name="Cheng J.-F."/>
            <person name="Hugenholtz P."/>
            <person name="Woyke T."/>
            <person name="Wu D."/>
            <person name="Gronow S."/>
            <person name="Wellnitz S."/>
            <person name="Brambilla E."/>
            <person name="Klenk H.-P."/>
            <person name="Eisen J.A."/>
        </authorList>
    </citation>
    <scope>NUCLEOTIDE SEQUENCE [LARGE SCALE GENOMIC DNA]</scope>
    <source>
        <strain evidence="3">ATCC BAA-1111 / DSM 21527 / NCTC 11395 / H</strain>
    </source>
</reference>
<dbReference type="PANTHER" id="PTHR33495:SF2">
    <property type="entry name" value="ANTI-SIGMA FACTOR ANTAGONIST TM_1081-RELATED"/>
    <property type="match status" value="1"/>
</dbReference>
<dbReference type="EMBL" id="CP002959">
    <property type="protein sequence ID" value="AFM10855.1"/>
    <property type="molecule type" value="Genomic_DNA"/>
</dbReference>
<dbReference type="InterPro" id="IPR002645">
    <property type="entry name" value="STAS_dom"/>
</dbReference>
<evidence type="ECO:0000313" key="2">
    <source>
        <dbReference type="EMBL" id="AFM10855.1"/>
    </source>
</evidence>
<name>I4B0P8_TURPD</name>
<dbReference type="InterPro" id="IPR036513">
    <property type="entry name" value="STAS_dom_sf"/>
</dbReference>
<accession>I4B0P8</accession>
<dbReference type="AlphaFoldDB" id="I4B0P8"/>
<sequence>MPSLPMSTERCKVLIKDVPEKAYSIVFISGILNLFTAKQVRAELEPLLSAERVRVVVDIEELATIDSSGIGALVNFILAIRKHEDARVVFTTPRQVVLHIFEVTKLKSFFTIIEDYAEAEAYFA</sequence>
<dbReference type="RefSeq" id="WP_014801376.1">
    <property type="nucleotide sequence ID" value="NC_018020.1"/>
</dbReference>
<dbReference type="Gene3D" id="3.30.750.24">
    <property type="entry name" value="STAS domain"/>
    <property type="match status" value="1"/>
</dbReference>
<proteinExistence type="predicted"/>
<gene>
    <name evidence="2" type="ordered locus">Turpa_0193</name>
</gene>
<organism evidence="2 3">
    <name type="scientific">Turneriella parva (strain ATCC BAA-1111 / DSM 21527 / NCTC 11395 / H)</name>
    <name type="common">Leptospira parva</name>
    <dbReference type="NCBI Taxonomy" id="869212"/>
    <lineage>
        <taxon>Bacteria</taxon>
        <taxon>Pseudomonadati</taxon>
        <taxon>Spirochaetota</taxon>
        <taxon>Spirochaetia</taxon>
        <taxon>Leptospirales</taxon>
        <taxon>Leptospiraceae</taxon>
        <taxon>Turneriella</taxon>
    </lineage>
</organism>
<dbReference type="HOGENOM" id="CLU_115403_3_3_12"/>
<dbReference type="PROSITE" id="PS50801">
    <property type="entry name" value="STAS"/>
    <property type="match status" value="1"/>
</dbReference>
<protein>
    <submittedName>
        <fullName evidence="2">Sulfate transporter/antisigma-factor antagonist STAS</fullName>
    </submittedName>
</protein>